<accession>A0A7N0TQD7</accession>
<dbReference type="PRINTS" id="PR00463">
    <property type="entry name" value="EP450I"/>
</dbReference>
<sequence length="440" mass="49722">MSPEACFITLALVFVPFLILYVRKKGSKRLPPGPLGLPIIGQSLSLLRAMRSNTEERWLKERAAKYGPVSKLSLFGCPTVFLSGQDANKFAYTCDGSVLGSQQPASLRRITGERNIMELSGNDHRRVRGALLSFLKPEVLKQYVGTMAQEIRSHTEMHWHGKDEVQVMPLMKILTFDLICTLIFGIEKGKKRDELIKLSESMIAGILSVPVNLPFTRFNRSLRASAKMKSILKDVVVEKRRALDENKASPCRDLISCLVTLRDDDCSALLSDDEIVDNAVMVMLAGHDTSSILITFLIRLFAMNPSVYDAVVQEQEEIARSKAPDELLTWEDLTKMKYTWRVAVEMLRMNPPVFTSFRKVLKDIEFGGYAIPKGWQVVWAMCITHKDGSIFPEPETFDPSRFENQVAAPPYCFLAFGAGPRMCPGNEFARIETLWQYIIW</sequence>
<dbReference type="Pfam" id="PF00067">
    <property type="entry name" value="p450"/>
    <property type="match status" value="1"/>
</dbReference>
<dbReference type="InterPro" id="IPR002401">
    <property type="entry name" value="Cyt_P450_E_grp-I"/>
</dbReference>
<evidence type="ECO:0000256" key="2">
    <source>
        <dbReference type="ARBA" id="ARBA00004167"/>
    </source>
</evidence>
<evidence type="ECO:0000256" key="8">
    <source>
        <dbReference type="ARBA" id="ARBA00023004"/>
    </source>
</evidence>
<dbReference type="Gene3D" id="1.10.630.10">
    <property type="entry name" value="Cytochrome P450"/>
    <property type="match status" value="1"/>
</dbReference>
<dbReference type="GO" id="GO:0016020">
    <property type="term" value="C:membrane"/>
    <property type="evidence" value="ECO:0007669"/>
    <property type="project" value="UniProtKB-SubCell"/>
</dbReference>
<keyword evidence="8 9" id="KW-0408">Iron</keyword>
<dbReference type="SUPFAM" id="SSF48264">
    <property type="entry name" value="Cytochrome P450"/>
    <property type="match status" value="1"/>
</dbReference>
<dbReference type="InterPro" id="IPR036396">
    <property type="entry name" value="Cyt_P450_sf"/>
</dbReference>
<evidence type="ECO:0000256" key="7">
    <source>
        <dbReference type="ARBA" id="ARBA00023002"/>
    </source>
</evidence>
<evidence type="ECO:0000313" key="12">
    <source>
        <dbReference type="EnsemblPlants" id="Kaladp0042s0261.1.v1.1"/>
    </source>
</evidence>
<name>A0A7N0TQD7_KALFE</name>
<evidence type="ECO:0000256" key="11">
    <source>
        <dbReference type="SAM" id="Phobius"/>
    </source>
</evidence>
<dbReference type="AlphaFoldDB" id="A0A7N0TQD7"/>
<dbReference type="Proteomes" id="UP000594263">
    <property type="component" value="Unplaced"/>
</dbReference>
<dbReference type="CDD" id="cd11043">
    <property type="entry name" value="CYP90-like"/>
    <property type="match status" value="1"/>
</dbReference>
<dbReference type="OMA" id="KGWQVMW"/>
<dbReference type="PANTHER" id="PTHR24286">
    <property type="entry name" value="CYTOCHROME P450 26"/>
    <property type="match status" value="1"/>
</dbReference>
<reference evidence="12" key="1">
    <citation type="submission" date="2021-01" db="UniProtKB">
        <authorList>
            <consortium name="EnsemblPlants"/>
        </authorList>
    </citation>
    <scope>IDENTIFICATION</scope>
</reference>
<comment type="cofactor">
    <cofactor evidence="1 9">
        <name>heme</name>
        <dbReference type="ChEBI" id="CHEBI:30413"/>
    </cofactor>
</comment>
<dbReference type="GO" id="GO:0016125">
    <property type="term" value="P:sterol metabolic process"/>
    <property type="evidence" value="ECO:0007669"/>
    <property type="project" value="TreeGrafter"/>
</dbReference>
<keyword evidence="9 10" id="KW-0349">Heme</keyword>
<dbReference type="EnsemblPlants" id="Kaladp0042s0261.1.v1.1">
    <property type="protein sequence ID" value="Kaladp0042s0261.1.v1.1"/>
    <property type="gene ID" value="Kaladp0042s0261.v1.1"/>
</dbReference>
<dbReference type="FunFam" id="1.10.630.10:FF:000022">
    <property type="entry name" value="Taxadiene 5-alpha hydroxylase"/>
    <property type="match status" value="1"/>
</dbReference>
<dbReference type="PANTHER" id="PTHR24286:SF217">
    <property type="entry name" value="OS07G0520300 PROTEIN"/>
    <property type="match status" value="1"/>
</dbReference>
<organism evidence="12 13">
    <name type="scientific">Kalanchoe fedtschenkoi</name>
    <name type="common">Lavender scallops</name>
    <name type="synonym">South American air plant</name>
    <dbReference type="NCBI Taxonomy" id="63787"/>
    <lineage>
        <taxon>Eukaryota</taxon>
        <taxon>Viridiplantae</taxon>
        <taxon>Streptophyta</taxon>
        <taxon>Embryophyta</taxon>
        <taxon>Tracheophyta</taxon>
        <taxon>Spermatophyta</taxon>
        <taxon>Magnoliopsida</taxon>
        <taxon>eudicotyledons</taxon>
        <taxon>Gunneridae</taxon>
        <taxon>Pentapetalae</taxon>
        <taxon>Saxifragales</taxon>
        <taxon>Crassulaceae</taxon>
        <taxon>Kalanchoe</taxon>
    </lineage>
</organism>
<dbReference type="PROSITE" id="PS00086">
    <property type="entry name" value="CYTOCHROME_P450"/>
    <property type="match status" value="1"/>
</dbReference>
<evidence type="ECO:0000313" key="13">
    <source>
        <dbReference type="Proteomes" id="UP000594263"/>
    </source>
</evidence>
<keyword evidence="10" id="KW-0503">Monooxygenase</keyword>
<feature type="binding site" description="axial binding residue" evidence="9">
    <location>
        <position position="423"/>
    </location>
    <ligand>
        <name>heme</name>
        <dbReference type="ChEBI" id="CHEBI:30413"/>
    </ligand>
    <ligandPart>
        <name>Fe</name>
        <dbReference type="ChEBI" id="CHEBI:18248"/>
    </ligandPart>
</feature>
<dbReference type="InterPro" id="IPR017972">
    <property type="entry name" value="Cyt_P450_CS"/>
</dbReference>
<dbReference type="Gramene" id="Kaladp0042s0261.1.v1.1">
    <property type="protein sequence ID" value="Kaladp0042s0261.1.v1.1"/>
    <property type="gene ID" value="Kaladp0042s0261.v1.1"/>
</dbReference>
<feature type="transmembrane region" description="Helical" evidence="11">
    <location>
        <begin position="6"/>
        <end position="22"/>
    </location>
</feature>
<dbReference type="InterPro" id="IPR001128">
    <property type="entry name" value="Cyt_P450"/>
</dbReference>
<comment type="similarity">
    <text evidence="3 10">Belongs to the cytochrome P450 family.</text>
</comment>
<dbReference type="GO" id="GO:0005506">
    <property type="term" value="F:iron ion binding"/>
    <property type="evidence" value="ECO:0007669"/>
    <property type="project" value="InterPro"/>
</dbReference>
<evidence type="ECO:0000256" key="5">
    <source>
        <dbReference type="ARBA" id="ARBA00022723"/>
    </source>
</evidence>
<keyword evidence="11" id="KW-0472">Membrane</keyword>
<keyword evidence="4 11" id="KW-0812">Transmembrane</keyword>
<keyword evidence="6 11" id="KW-1133">Transmembrane helix</keyword>
<keyword evidence="7 10" id="KW-0560">Oxidoreductase</keyword>
<dbReference type="PRINTS" id="PR00385">
    <property type="entry name" value="P450"/>
</dbReference>
<dbReference type="GO" id="GO:0020037">
    <property type="term" value="F:heme binding"/>
    <property type="evidence" value="ECO:0007669"/>
    <property type="project" value="InterPro"/>
</dbReference>
<comment type="subcellular location">
    <subcellularLocation>
        <location evidence="2">Membrane</location>
        <topology evidence="2">Single-pass membrane protein</topology>
    </subcellularLocation>
</comment>
<evidence type="ECO:0000256" key="1">
    <source>
        <dbReference type="ARBA" id="ARBA00001971"/>
    </source>
</evidence>
<evidence type="ECO:0008006" key="14">
    <source>
        <dbReference type="Google" id="ProtNLM"/>
    </source>
</evidence>
<evidence type="ECO:0000256" key="10">
    <source>
        <dbReference type="RuleBase" id="RU000461"/>
    </source>
</evidence>
<evidence type="ECO:0000256" key="6">
    <source>
        <dbReference type="ARBA" id="ARBA00022989"/>
    </source>
</evidence>
<keyword evidence="5 9" id="KW-0479">Metal-binding</keyword>
<evidence type="ECO:0000256" key="3">
    <source>
        <dbReference type="ARBA" id="ARBA00010617"/>
    </source>
</evidence>
<evidence type="ECO:0000256" key="4">
    <source>
        <dbReference type="ARBA" id="ARBA00022692"/>
    </source>
</evidence>
<dbReference type="GO" id="GO:0016705">
    <property type="term" value="F:oxidoreductase activity, acting on paired donors, with incorporation or reduction of molecular oxygen"/>
    <property type="evidence" value="ECO:0007669"/>
    <property type="project" value="InterPro"/>
</dbReference>
<evidence type="ECO:0000256" key="9">
    <source>
        <dbReference type="PIRSR" id="PIRSR602401-1"/>
    </source>
</evidence>
<keyword evidence="13" id="KW-1185">Reference proteome</keyword>
<dbReference type="GO" id="GO:0004497">
    <property type="term" value="F:monooxygenase activity"/>
    <property type="evidence" value="ECO:0007669"/>
    <property type="project" value="UniProtKB-KW"/>
</dbReference>
<proteinExistence type="inferred from homology"/>
<protein>
    <recommendedName>
        <fullName evidence="14">Cytochrome P450</fullName>
    </recommendedName>
</protein>